<dbReference type="InParanoid" id="A0A200QBS4"/>
<proteinExistence type="inferred from homology"/>
<dbReference type="PANTHER" id="PTHR13806:SF31">
    <property type="entry name" value="FLOTILLIN-LIKE PROTEIN 1-RELATED"/>
    <property type="match status" value="1"/>
</dbReference>
<sequence length="82" mass="9178">MLSYRVAEASEYLVITGSGIDDIKLAKKAWILPGQSCRVFDVSLVNYTFEVQAMSSEKLAFLLPSLRRPRKPLEICKTPLSS</sequence>
<gene>
    <name evidence="2" type="ORF">BVC80_8991g21</name>
</gene>
<keyword evidence="1" id="KW-1003">Cell membrane</keyword>
<reference evidence="2 3" key="1">
    <citation type="journal article" date="2017" name="Mol. Plant">
        <title>The Genome of Medicinal Plant Macleaya cordata Provides New Insights into Benzylisoquinoline Alkaloids Metabolism.</title>
        <authorList>
            <person name="Liu X."/>
            <person name="Liu Y."/>
            <person name="Huang P."/>
            <person name="Ma Y."/>
            <person name="Qing Z."/>
            <person name="Tang Q."/>
            <person name="Cao H."/>
            <person name="Cheng P."/>
            <person name="Zheng Y."/>
            <person name="Yuan Z."/>
            <person name="Zhou Y."/>
            <person name="Liu J."/>
            <person name="Tang Z."/>
            <person name="Zhuo Y."/>
            <person name="Zhang Y."/>
            <person name="Yu L."/>
            <person name="Huang J."/>
            <person name="Yang P."/>
            <person name="Peng Q."/>
            <person name="Zhang J."/>
            <person name="Jiang W."/>
            <person name="Zhang Z."/>
            <person name="Lin K."/>
            <person name="Ro D.K."/>
            <person name="Chen X."/>
            <person name="Xiong X."/>
            <person name="Shang Y."/>
            <person name="Huang S."/>
            <person name="Zeng J."/>
        </authorList>
    </citation>
    <scope>NUCLEOTIDE SEQUENCE [LARGE SCALE GENOMIC DNA]</scope>
    <source>
        <strain evidence="3">cv. BLH2017</strain>
        <tissue evidence="2">Root</tissue>
    </source>
</reference>
<accession>A0A200QBS4</accession>
<dbReference type="AlphaFoldDB" id="A0A200QBS4"/>
<comment type="similarity">
    <text evidence="1">Belongs to the band 7/mec-2 family. Flotillin subfamily.</text>
</comment>
<evidence type="ECO:0000313" key="3">
    <source>
        <dbReference type="Proteomes" id="UP000195402"/>
    </source>
</evidence>
<keyword evidence="1" id="KW-0472">Membrane</keyword>
<dbReference type="Proteomes" id="UP000195402">
    <property type="component" value="Unassembled WGS sequence"/>
</dbReference>
<organism evidence="2 3">
    <name type="scientific">Macleaya cordata</name>
    <name type="common">Five-seeded plume-poppy</name>
    <name type="synonym">Bocconia cordata</name>
    <dbReference type="NCBI Taxonomy" id="56857"/>
    <lineage>
        <taxon>Eukaryota</taxon>
        <taxon>Viridiplantae</taxon>
        <taxon>Streptophyta</taxon>
        <taxon>Embryophyta</taxon>
        <taxon>Tracheophyta</taxon>
        <taxon>Spermatophyta</taxon>
        <taxon>Magnoliopsida</taxon>
        <taxon>Ranunculales</taxon>
        <taxon>Papaveraceae</taxon>
        <taxon>Papaveroideae</taxon>
        <taxon>Macleaya</taxon>
    </lineage>
</organism>
<name>A0A200QBS4_MACCD</name>
<protein>
    <recommendedName>
        <fullName evidence="1">Flotillin-like</fullName>
    </recommendedName>
</protein>
<evidence type="ECO:0000313" key="2">
    <source>
        <dbReference type="EMBL" id="OVA07890.1"/>
    </source>
</evidence>
<dbReference type="InterPro" id="IPR027705">
    <property type="entry name" value="Flotillin_fam"/>
</dbReference>
<keyword evidence="3" id="KW-1185">Reference proteome</keyword>
<dbReference type="GO" id="GO:0005901">
    <property type="term" value="C:caveola"/>
    <property type="evidence" value="ECO:0007669"/>
    <property type="project" value="UniProtKB-SubCell"/>
</dbReference>
<dbReference type="EMBL" id="MVGT01002401">
    <property type="protein sequence ID" value="OVA07890.1"/>
    <property type="molecule type" value="Genomic_DNA"/>
</dbReference>
<dbReference type="STRING" id="56857.A0A200QBS4"/>
<evidence type="ECO:0000256" key="1">
    <source>
        <dbReference type="RuleBase" id="RU366054"/>
    </source>
</evidence>
<dbReference type="OrthoDB" id="6080404at2759"/>
<dbReference type="PANTHER" id="PTHR13806">
    <property type="entry name" value="FLOTILLIN-RELATED"/>
    <property type="match status" value="1"/>
</dbReference>
<comment type="subcellular location">
    <subcellularLocation>
        <location evidence="1">Cell membrane</location>
        <topology evidence="1">Lipid-anchor</topology>
    </subcellularLocation>
    <subcellularLocation>
        <location evidence="1">Membrane</location>
        <location evidence="1">Caveola</location>
    </subcellularLocation>
</comment>
<comment type="caution">
    <text evidence="2">The sequence shown here is derived from an EMBL/GenBank/DDBJ whole genome shotgun (WGS) entry which is preliminary data.</text>
</comment>